<name>A0A5J6GT48_STRKN</name>
<reference evidence="2 3" key="1">
    <citation type="submission" date="2017-09" db="EMBL/GenBank/DDBJ databases">
        <authorList>
            <person name="Lee N."/>
            <person name="Cho B.-K."/>
        </authorList>
    </citation>
    <scope>NUCLEOTIDE SEQUENCE [LARGE SCALE GENOMIC DNA]</scope>
    <source>
        <strain evidence="2 3">ATCC 12853</strain>
    </source>
</reference>
<feature type="compositionally biased region" description="Basic and acidic residues" evidence="1">
    <location>
        <begin position="112"/>
        <end position="129"/>
    </location>
</feature>
<feature type="region of interest" description="Disordered" evidence="1">
    <location>
        <begin position="98"/>
        <end position="147"/>
    </location>
</feature>
<gene>
    <name evidence="2" type="ORF">CP970_43880</name>
</gene>
<evidence type="ECO:0000256" key="1">
    <source>
        <dbReference type="SAM" id="MobiDB-lite"/>
    </source>
</evidence>
<sequence length="147" mass="16237">MRMRMHRPEVAFKAMADRQARELVNQAQFDQAGLVEEDDEENWWDSPEAGEDGGVVDSAAIVRGFHWAMEFTDLIGACQGFVAGASRLVPKLRTRVLRVPARHRGTPTGEDPGNRGLDRDRSVHREDGSGRGPGRAAAGRACSERVR</sequence>
<dbReference type="Pfam" id="PF19691">
    <property type="entry name" value="DUF6192"/>
    <property type="match status" value="1"/>
</dbReference>
<dbReference type="AlphaFoldDB" id="A0A5J6GT48"/>
<evidence type="ECO:0000313" key="2">
    <source>
        <dbReference type="EMBL" id="QEU96948.1"/>
    </source>
</evidence>
<dbReference type="Proteomes" id="UP000325529">
    <property type="component" value="Chromosome"/>
</dbReference>
<proteinExistence type="predicted"/>
<dbReference type="EMBL" id="CP023699">
    <property type="protein sequence ID" value="QEU96948.1"/>
    <property type="molecule type" value="Genomic_DNA"/>
</dbReference>
<dbReference type="KEGG" id="ska:CP970_43880"/>
<keyword evidence="3" id="KW-1185">Reference proteome</keyword>
<accession>A0A5J6GT48</accession>
<dbReference type="InterPro" id="IPR045683">
    <property type="entry name" value="DUF6192"/>
</dbReference>
<protein>
    <submittedName>
        <fullName evidence="2">Uncharacterized protein</fullName>
    </submittedName>
</protein>
<organism evidence="2 3">
    <name type="scientific">Streptomyces kanamyceticus</name>
    <dbReference type="NCBI Taxonomy" id="1967"/>
    <lineage>
        <taxon>Bacteria</taxon>
        <taxon>Bacillati</taxon>
        <taxon>Actinomycetota</taxon>
        <taxon>Actinomycetes</taxon>
        <taxon>Kitasatosporales</taxon>
        <taxon>Streptomycetaceae</taxon>
        <taxon>Streptomyces</taxon>
    </lineage>
</organism>
<evidence type="ECO:0000313" key="3">
    <source>
        <dbReference type="Proteomes" id="UP000325529"/>
    </source>
</evidence>